<gene>
    <name evidence="1" type="ordered locus">M301_1054</name>
</gene>
<reference evidence="1 2" key="2">
    <citation type="journal article" date="2011" name="J. Bacteriol.">
        <title>Genomes of three methylotrophs from a single niche uncover genetic and metabolic divergence of Methylophilaceae.</title>
        <authorList>
            <person name="Lapidus A."/>
            <person name="Clum A."/>
            <person name="Labutti K."/>
            <person name="Kaluzhnaya M.G."/>
            <person name="Lim S."/>
            <person name="Beck D.A."/>
            <person name="Glavina Del Rio T."/>
            <person name="Nolan M."/>
            <person name="Mavromatis K."/>
            <person name="Huntemann M."/>
            <person name="Lucas S."/>
            <person name="Lidstrom M.E."/>
            <person name="Ivanova N."/>
            <person name="Chistoserdova L."/>
        </authorList>
    </citation>
    <scope>NUCLEOTIDE SEQUENCE [LARGE SCALE GENOMIC DNA]</scope>
    <source>
        <strain evidence="1 2">301</strain>
    </source>
</reference>
<dbReference type="eggNOG" id="COG2329">
    <property type="taxonomic scope" value="Bacteria"/>
</dbReference>
<dbReference type="Gene3D" id="3.30.70.100">
    <property type="match status" value="1"/>
</dbReference>
<dbReference type="AlphaFoldDB" id="D7DQ67"/>
<reference evidence="2" key="1">
    <citation type="submission" date="2010-05" db="EMBL/GenBank/DDBJ databases">
        <title>Complete sequence of Methylotenera sp. 301.</title>
        <authorList>
            <person name="Lucas S."/>
            <person name="Copeland A."/>
            <person name="Lapidus A."/>
            <person name="Cheng J.-F."/>
            <person name="Bruce D."/>
            <person name="Goodwin L."/>
            <person name="Pitluck S."/>
            <person name="Clum A."/>
            <person name="Land M."/>
            <person name="Hauser L."/>
            <person name="Kyrpides N."/>
            <person name="Ivanova N."/>
            <person name="Chistoservova L."/>
            <person name="Kalyuzhnaya M."/>
            <person name="Woyke T."/>
        </authorList>
    </citation>
    <scope>NUCLEOTIDE SEQUENCE [LARGE SCALE GENOMIC DNA]</scope>
    <source>
        <strain evidence="2">301</strain>
    </source>
</reference>
<evidence type="ECO:0000313" key="2">
    <source>
        <dbReference type="Proteomes" id="UP000000383"/>
    </source>
</evidence>
<proteinExistence type="predicted"/>
<name>D7DQ67_METV0</name>
<sequence length="109" mass="12415">MYSATFIFDKKQFDEAFYRLDQAIAEIAKLTSGYLGEEAWEHPETGRVSNVYYWQTTDGLHELMKHPKHLEAKAAQSNWLNGYQVIISQVLRTYGDGAISHPTASFING</sequence>
<dbReference type="KEGG" id="meh:M301_1054"/>
<dbReference type="HOGENOM" id="CLU_149845_0_0_4"/>
<dbReference type="OrthoDB" id="6064772at2"/>
<organism evidence="1 2">
    <name type="scientific">Methylotenera versatilis (strain 301)</name>
    <dbReference type="NCBI Taxonomy" id="666681"/>
    <lineage>
        <taxon>Bacteria</taxon>
        <taxon>Pseudomonadati</taxon>
        <taxon>Pseudomonadota</taxon>
        <taxon>Betaproteobacteria</taxon>
        <taxon>Nitrosomonadales</taxon>
        <taxon>Methylophilaceae</taxon>
        <taxon>Methylotenera</taxon>
    </lineage>
</organism>
<dbReference type="InterPro" id="IPR011008">
    <property type="entry name" value="Dimeric_a/b-barrel"/>
</dbReference>
<dbReference type="STRING" id="666681.M301_1054"/>
<dbReference type="RefSeq" id="WP_013147754.1">
    <property type="nucleotide sequence ID" value="NC_014207.1"/>
</dbReference>
<accession>D7DQ67</accession>
<evidence type="ECO:0000313" key="1">
    <source>
        <dbReference type="EMBL" id="ADI29438.1"/>
    </source>
</evidence>
<dbReference type="SUPFAM" id="SSF54909">
    <property type="entry name" value="Dimeric alpha+beta barrel"/>
    <property type="match status" value="1"/>
</dbReference>
<protein>
    <recommendedName>
        <fullName evidence="3">Antibiotic biosynthesis monooxygenase</fullName>
    </recommendedName>
</protein>
<evidence type="ECO:0008006" key="3">
    <source>
        <dbReference type="Google" id="ProtNLM"/>
    </source>
</evidence>
<keyword evidence="2" id="KW-1185">Reference proteome</keyword>
<dbReference type="EMBL" id="CP002056">
    <property type="protein sequence ID" value="ADI29438.1"/>
    <property type="molecule type" value="Genomic_DNA"/>
</dbReference>
<dbReference type="Proteomes" id="UP000000383">
    <property type="component" value="Chromosome"/>
</dbReference>